<evidence type="ECO:0000256" key="5">
    <source>
        <dbReference type="SAM" id="Coils"/>
    </source>
</evidence>
<comment type="similarity">
    <text evidence="2">Belongs to the GKAP1 family.</text>
</comment>
<dbReference type="EMBL" id="CAJVCH010543312">
    <property type="protein sequence ID" value="CAG7827389.1"/>
    <property type="molecule type" value="Genomic_DNA"/>
</dbReference>
<evidence type="ECO:0000256" key="4">
    <source>
        <dbReference type="ARBA" id="ARBA00023054"/>
    </source>
</evidence>
<evidence type="ECO:0000313" key="7">
    <source>
        <dbReference type="EMBL" id="CAG7827389.1"/>
    </source>
</evidence>
<dbReference type="OrthoDB" id="5864420at2759"/>
<gene>
    <name evidence="7" type="ORF">AFUS01_LOCUS37380</name>
</gene>
<comment type="caution">
    <text evidence="7">The sequence shown here is derived from an EMBL/GenBank/DDBJ whole genome shotgun (WGS) entry which is preliminary data.</text>
</comment>
<dbReference type="PANTHER" id="PTHR14899">
    <property type="entry name" value="G KINASE ANCHORING PROTEIN 1"/>
    <property type="match status" value="1"/>
</dbReference>
<proteinExistence type="inferred from homology"/>
<feature type="compositionally biased region" description="Polar residues" evidence="6">
    <location>
        <begin position="123"/>
        <end position="137"/>
    </location>
</feature>
<dbReference type="GO" id="GO:0007165">
    <property type="term" value="P:signal transduction"/>
    <property type="evidence" value="ECO:0007669"/>
    <property type="project" value="InterPro"/>
</dbReference>
<evidence type="ECO:0000256" key="1">
    <source>
        <dbReference type="ARBA" id="ARBA00004555"/>
    </source>
</evidence>
<feature type="compositionally biased region" description="Low complexity" evidence="6">
    <location>
        <begin position="61"/>
        <end position="78"/>
    </location>
</feature>
<dbReference type="Proteomes" id="UP000708208">
    <property type="component" value="Unassembled WGS sequence"/>
</dbReference>
<protein>
    <recommendedName>
        <fullName evidence="9">G kinase-anchoring protein 1</fullName>
    </recommendedName>
</protein>
<evidence type="ECO:0000256" key="3">
    <source>
        <dbReference type="ARBA" id="ARBA00023034"/>
    </source>
</evidence>
<evidence type="ECO:0000256" key="2">
    <source>
        <dbReference type="ARBA" id="ARBA00006662"/>
    </source>
</evidence>
<feature type="region of interest" description="Disordered" evidence="6">
    <location>
        <begin position="43"/>
        <end position="161"/>
    </location>
</feature>
<accession>A0A8J2LQA8</accession>
<dbReference type="InterPro" id="IPR026109">
    <property type="entry name" value="GKAP1"/>
</dbReference>
<keyword evidence="3" id="KW-0333">Golgi apparatus</keyword>
<dbReference type="GO" id="GO:0005794">
    <property type="term" value="C:Golgi apparatus"/>
    <property type="evidence" value="ECO:0007669"/>
    <property type="project" value="UniProtKB-SubCell"/>
</dbReference>
<comment type="subcellular location">
    <subcellularLocation>
        <location evidence="1">Golgi apparatus</location>
    </subcellularLocation>
</comment>
<reference evidence="7" key="1">
    <citation type="submission" date="2021-06" db="EMBL/GenBank/DDBJ databases">
        <authorList>
            <person name="Hodson N. C."/>
            <person name="Mongue J. A."/>
            <person name="Jaron S. K."/>
        </authorList>
    </citation>
    <scope>NUCLEOTIDE SEQUENCE</scope>
</reference>
<name>A0A8J2LQA8_9HEXA</name>
<evidence type="ECO:0000313" key="8">
    <source>
        <dbReference type="Proteomes" id="UP000708208"/>
    </source>
</evidence>
<dbReference type="AlphaFoldDB" id="A0A8J2LQA8"/>
<evidence type="ECO:0008006" key="9">
    <source>
        <dbReference type="Google" id="ProtNLM"/>
    </source>
</evidence>
<dbReference type="PANTHER" id="PTHR14899:SF0">
    <property type="entry name" value="G KINASE-ANCHORING PROTEIN 1"/>
    <property type="match status" value="1"/>
</dbReference>
<feature type="coiled-coil region" evidence="5">
    <location>
        <begin position="302"/>
        <end position="379"/>
    </location>
</feature>
<feature type="compositionally biased region" description="Low complexity" evidence="6">
    <location>
        <begin position="86"/>
        <end position="100"/>
    </location>
</feature>
<keyword evidence="8" id="KW-1185">Reference proteome</keyword>
<sequence>MKFRVLGHKVTPNSTLLTLALSHTISEEKLKMAFKSSSSRFAFLSDDAPDPFVTSKKGKGKSNLNSSEGGNKTAQKAGSKNKKKATASNKTPSSPSNNSAIADEKQLQSLAFGLDGSKKKKSQSPTPAAGLSSNASESKSRQKISPKKDCRPAGMNDAQWEEWQQRDLEYVSGTFESDMEAALLQSKLDYQKERARVEQESQSKVKAKKKPVTVTLGEFNAKLSNGEPLVEDPKPNPDWSATNGYMSSFPEEEMERIRLEAQMEMKRERQLEIERQLLQSRHHQVPVAPFMGLDNLEVRHILEEKDAIITKLSEEKMELEKELEISKARFKKLWSIVGEANMKDAVFLSAEVEKLTQLNQHLTDEISLLHSQLEQEKSKSHAAVLECRKLEQSRRRTGSTTEAN</sequence>
<organism evidence="7 8">
    <name type="scientific">Allacma fusca</name>
    <dbReference type="NCBI Taxonomy" id="39272"/>
    <lineage>
        <taxon>Eukaryota</taxon>
        <taxon>Metazoa</taxon>
        <taxon>Ecdysozoa</taxon>
        <taxon>Arthropoda</taxon>
        <taxon>Hexapoda</taxon>
        <taxon>Collembola</taxon>
        <taxon>Symphypleona</taxon>
        <taxon>Sminthuridae</taxon>
        <taxon>Allacma</taxon>
    </lineage>
</organism>
<keyword evidence="4 5" id="KW-0175">Coiled coil</keyword>
<evidence type="ECO:0000256" key="6">
    <source>
        <dbReference type="SAM" id="MobiDB-lite"/>
    </source>
</evidence>